<dbReference type="GO" id="GO:0046872">
    <property type="term" value="F:metal ion binding"/>
    <property type="evidence" value="ECO:0007669"/>
    <property type="project" value="UniProtKB-KW"/>
</dbReference>
<evidence type="ECO:0000256" key="4">
    <source>
        <dbReference type="ARBA" id="ARBA00022730"/>
    </source>
</evidence>
<evidence type="ECO:0000256" key="10">
    <source>
        <dbReference type="HAMAP-Rule" id="MF_01820"/>
    </source>
</evidence>
<dbReference type="EMBL" id="CP012159">
    <property type="protein sequence ID" value="AKT40469.1"/>
    <property type="molecule type" value="Genomic_DNA"/>
</dbReference>
<feature type="binding site" evidence="10">
    <location>
        <begin position="165"/>
        <end position="168"/>
    </location>
    <ligand>
        <name>GTP</name>
        <dbReference type="ChEBI" id="CHEBI:37565"/>
    </ligand>
</feature>
<gene>
    <name evidence="10 13" type="primary">rsgA</name>
    <name evidence="13" type="ORF">CMC5_046240</name>
</gene>
<evidence type="ECO:0000259" key="12">
    <source>
        <dbReference type="PROSITE" id="PS51721"/>
    </source>
</evidence>
<comment type="subcellular location">
    <subcellularLocation>
        <location evidence="10">Cytoplasm</location>
    </subcellularLocation>
</comment>
<feature type="binding site" evidence="10">
    <location>
        <position position="302"/>
    </location>
    <ligand>
        <name>Zn(2+)</name>
        <dbReference type="ChEBI" id="CHEBI:29105"/>
    </ligand>
</feature>
<keyword evidence="14" id="KW-1185">Reference proteome</keyword>
<evidence type="ECO:0000313" key="13">
    <source>
        <dbReference type="EMBL" id="AKT40469.1"/>
    </source>
</evidence>
<dbReference type="InterPro" id="IPR030378">
    <property type="entry name" value="G_CP_dom"/>
</dbReference>
<comment type="function">
    <text evidence="10">One of several proteins that assist in the late maturation steps of the functional core of the 30S ribosomal subunit. Helps release RbfA from mature subunits. May play a role in the assembly of ribosomal proteins into the subunit. Circularly permuted GTPase that catalyzes slow GTP hydrolysis, GTPase activity is stimulated by the 30S ribosomal subunit.</text>
</comment>
<evidence type="ECO:0000256" key="2">
    <source>
        <dbReference type="ARBA" id="ARBA00022517"/>
    </source>
</evidence>
<dbReference type="Gene3D" id="1.10.40.50">
    <property type="entry name" value="Probable gtpase engc, domain 3"/>
    <property type="match status" value="1"/>
</dbReference>
<dbReference type="OrthoDB" id="9809485at2"/>
<reference evidence="13 14" key="1">
    <citation type="submission" date="2015-07" db="EMBL/GenBank/DDBJ databases">
        <title>Genome analysis of myxobacterium Chondromyces crocatus Cm c5 reveals a high potential for natural compound synthesis and the genetic basis for the loss of fruiting body formation.</title>
        <authorList>
            <person name="Zaburannyi N."/>
            <person name="Bunk B."/>
            <person name="Maier J."/>
            <person name="Overmann J."/>
            <person name="Mueller R."/>
        </authorList>
    </citation>
    <scope>NUCLEOTIDE SEQUENCE [LARGE SCALE GENOMIC DNA]</scope>
    <source>
        <strain evidence="13 14">Cm c5</strain>
    </source>
</reference>
<evidence type="ECO:0000256" key="1">
    <source>
        <dbReference type="ARBA" id="ARBA00022490"/>
    </source>
</evidence>
<evidence type="ECO:0000256" key="7">
    <source>
        <dbReference type="ARBA" id="ARBA00022833"/>
    </source>
</evidence>
<organism evidence="13 14">
    <name type="scientific">Chondromyces crocatus</name>
    <dbReference type="NCBI Taxonomy" id="52"/>
    <lineage>
        <taxon>Bacteria</taxon>
        <taxon>Pseudomonadati</taxon>
        <taxon>Myxococcota</taxon>
        <taxon>Polyangia</taxon>
        <taxon>Polyangiales</taxon>
        <taxon>Polyangiaceae</taxon>
        <taxon>Chondromyces</taxon>
    </lineage>
</organism>
<evidence type="ECO:0000259" key="11">
    <source>
        <dbReference type="PROSITE" id="PS50936"/>
    </source>
</evidence>
<dbReference type="RefSeq" id="WP_050432400.1">
    <property type="nucleotide sequence ID" value="NZ_CP012159.1"/>
</dbReference>
<dbReference type="InterPro" id="IPR004881">
    <property type="entry name" value="Ribosome_biogen_GTPase_RsgA"/>
</dbReference>
<dbReference type="NCBIfam" id="TIGR00157">
    <property type="entry name" value="ribosome small subunit-dependent GTPase A"/>
    <property type="match status" value="1"/>
</dbReference>
<comment type="similarity">
    <text evidence="10">Belongs to the TRAFAC class YlqF/YawG GTPase family. RsgA subfamily.</text>
</comment>
<keyword evidence="5 10" id="KW-0547">Nucleotide-binding</keyword>
<keyword evidence="2 10" id="KW-0690">Ribosome biogenesis</keyword>
<dbReference type="Pfam" id="PF03193">
    <property type="entry name" value="RsgA_GTPase"/>
    <property type="match status" value="1"/>
</dbReference>
<dbReference type="GO" id="GO:0019843">
    <property type="term" value="F:rRNA binding"/>
    <property type="evidence" value="ECO:0007669"/>
    <property type="project" value="UniProtKB-KW"/>
</dbReference>
<protein>
    <recommendedName>
        <fullName evidence="10">Small ribosomal subunit biogenesis GTPase RsgA</fullName>
        <ecNumber evidence="10">3.6.1.-</ecNumber>
    </recommendedName>
</protein>
<keyword evidence="1 10" id="KW-0963">Cytoplasm</keyword>
<dbReference type="AlphaFoldDB" id="A0A0K1EHY5"/>
<dbReference type="PANTHER" id="PTHR32120:SF10">
    <property type="entry name" value="SMALL RIBOSOMAL SUBUNIT BIOGENESIS GTPASE RSGA"/>
    <property type="match status" value="1"/>
</dbReference>
<sequence length="366" mass="38640">MVVKREDASPLPRVDAEALAGYGWGLWQQEALDALGGGGDEVGRVSAEHQGVFLVRFADGERAAALPGKMRRAVVRGEAIWPAVGDWVVVDRPPGGSVVLRAVLPRQTRLARKAVGEQRGEQVLAANVDVAFLVSALGADLSPRRLERYVALALEGGALPVVLLTKADLYEDVASAVEVVRSVAAEVAIHVLSSHTGLGLAALSPYFAGERTVVLLGSSGVGKSTLLNRLLGADVQAVGEVRADGKGRHTTTHRQLFRRPDGGVVIDTPGMRELGLWDAEAGVSSAFPDIEAIAEDCRFSDCRHEGEPGCAVVAAVAVGTLERGRLDSFLGLQVEARRAAAKAGPRSSNERVLGRAVAARLGRRRR</sequence>
<keyword evidence="7 10" id="KW-0862">Zinc</keyword>
<dbReference type="STRING" id="52.CMC5_046240"/>
<keyword evidence="6 10" id="KW-0378">Hydrolase</keyword>
<dbReference type="InterPro" id="IPR027417">
    <property type="entry name" value="P-loop_NTPase"/>
</dbReference>
<evidence type="ECO:0000256" key="5">
    <source>
        <dbReference type="ARBA" id="ARBA00022741"/>
    </source>
</evidence>
<feature type="binding site" evidence="10">
    <location>
        <position position="297"/>
    </location>
    <ligand>
        <name>Zn(2+)</name>
        <dbReference type="ChEBI" id="CHEBI:29105"/>
    </ligand>
</feature>
<dbReference type="SUPFAM" id="SSF52540">
    <property type="entry name" value="P-loop containing nucleoside triphosphate hydrolases"/>
    <property type="match status" value="1"/>
</dbReference>
<dbReference type="CDD" id="cd01854">
    <property type="entry name" value="YjeQ_EngC"/>
    <property type="match status" value="1"/>
</dbReference>
<evidence type="ECO:0000313" key="14">
    <source>
        <dbReference type="Proteomes" id="UP000067626"/>
    </source>
</evidence>
<name>A0A0K1EHY5_CHOCO</name>
<dbReference type="EC" id="3.6.1.-" evidence="10"/>
<proteinExistence type="inferred from homology"/>
<keyword evidence="8 10" id="KW-0694">RNA-binding</keyword>
<feature type="domain" description="EngC GTPase" evidence="11">
    <location>
        <begin position="126"/>
        <end position="272"/>
    </location>
</feature>
<feature type="binding site" evidence="10">
    <location>
        <position position="304"/>
    </location>
    <ligand>
        <name>Zn(2+)</name>
        <dbReference type="ChEBI" id="CHEBI:29105"/>
    </ligand>
</feature>
<comment type="subunit">
    <text evidence="10">Monomer. Associates with 30S ribosomal subunit, binds 16S rRNA.</text>
</comment>
<dbReference type="PROSITE" id="PS50936">
    <property type="entry name" value="ENGC_GTPASE"/>
    <property type="match status" value="1"/>
</dbReference>
<keyword evidence="3 10" id="KW-0479">Metal-binding</keyword>
<comment type="cofactor">
    <cofactor evidence="10">
        <name>Zn(2+)</name>
        <dbReference type="ChEBI" id="CHEBI:29105"/>
    </cofactor>
    <text evidence="10">Binds 1 zinc ion per subunit.</text>
</comment>
<feature type="domain" description="CP-type G" evidence="12">
    <location>
        <begin position="117"/>
        <end position="274"/>
    </location>
</feature>
<evidence type="ECO:0000256" key="3">
    <source>
        <dbReference type="ARBA" id="ARBA00022723"/>
    </source>
</evidence>
<dbReference type="GO" id="GO:0005737">
    <property type="term" value="C:cytoplasm"/>
    <property type="evidence" value="ECO:0007669"/>
    <property type="project" value="UniProtKB-SubCell"/>
</dbReference>
<evidence type="ECO:0000256" key="8">
    <source>
        <dbReference type="ARBA" id="ARBA00022884"/>
    </source>
</evidence>
<dbReference type="GO" id="GO:0042274">
    <property type="term" value="P:ribosomal small subunit biogenesis"/>
    <property type="evidence" value="ECO:0007669"/>
    <property type="project" value="UniProtKB-UniRule"/>
</dbReference>
<evidence type="ECO:0000256" key="6">
    <source>
        <dbReference type="ARBA" id="ARBA00022801"/>
    </source>
</evidence>
<evidence type="ECO:0000256" key="9">
    <source>
        <dbReference type="ARBA" id="ARBA00023134"/>
    </source>
</evidence>
<feature type="binding site" evidence="10">
    <location>
        <position position="310"/>
    </location>
    <ligand>
        <name>Zn(2+)</name>
        <dbReference type="ChEBI" id="CHEBI:29105"/>
    </ligand>
</feature>
<dbReference type="KEGG" id="ccro:CMC5_046240"/>
<dbReference type="GO" id="GO:0003924">
    <property type="term" value="F:GTPase activity"/>
    <property type="evidence" value="ECO:0007669"/>
    <property type="project" value="UniProtKB-UniRule"/>
</dbReference>
<dbReference type="HAMAP" id="MF_01820">
    <property type="entry name" value="GTPase_RsgA"/>
    <property type="match status" value="1"/>
</dbReference>
<dbReference type="PANTHER" id="PTHR32120">
    <property type="entry name" value="SMALL RIBOSOMAL SUBUNIT BIOGENESIS GTPASE RSGA"/>
    <property type="match status" value="1"/>
</dbReference>
<keyword evidence="4 10" id="KW-0699">rRNA-binding</keyword>
<dbReference type="Proteomes" id="UP000067626">
    <property type="component" value="Chromosome"/>
</dbReference>
<dbReference type="Gene3D" id="3.40.50.300">
    <property type="entry name" value="P-loop containing nucleotide triphosphate hydrolases"/>
    <property type="match status" value="1"/>
</dbReference>
<dbReference type="PROSITE" id="PS51721">
    <property type="entry name" value="G_CP"/>
    <property type="match status" value="1"/>
</dbReference>
<dbReference type="InterPro" id="IPR010914">
    <property type="entry name" value="RsgA_GTPase_dom"/>
</dbReference>
<feature type="binding site" evidence="10">
    <location>
        <begin position="217"/>
        <end position="225"/>
    </location>
    <ligand>
        <name>GTP</name>
        <dbReference type="ChEBI" id="CHEBI:37565"/>
    </ligand>
</feature>
<accession>A0A0K1EHY5</accession>
<keyword evidence="9 10" id="KW-0342">GTP-binding</keyword>
<dbReference type="PATRIC" id="fig|52.7.peg.5101"/>
<dbReference type="GO" id="GO:0005525">
    <property type="term" value="F:GTP binding"/>
    <property type="evidence" value="ECO:0007669"/>
    <property type="project" value="UniProtKB-UniRule"/>
</dbReference>